<feature type="compositionally biased region" description="Acidic residues" evidence="2">
    <location>
        <begin position="45"/>
        <end position="55"/>
    </location>
</feature>
<evidence type="ECO:0000313" key="5">
    <source>
        <dbReference type="Proteomes" id="UP001180020"/>
    </source>
</evidence>
<gene>
    <name evidence="4" type="ORF">QJS10_CPB19g01464</name>
</gene>
<evidence type="ECO:0000256" key="2">
    <source>
        <dbReference type="SAM" id="MobiDB-lite"/>
    </source>
</evidence>
<dbReference type="GO" id="GO:0005634">
    <property type="term" value="C:nucleus"/>
    <property type="evidence" value="ECO:0007669"/>
    <property type="project" value="TreeGrafter"/>
</dbReference>
<feature type="compositionally biased region" description="Polar residues" evidence="2">
    <location>
        <begin position="24"/>
        <end position="44"/>
    </location>
</feature>
<dbReference type="GO" id="GO:0006355">
    <property type="term" value="P:regulation of DNA-templated transcription"/>
    <property type="evidence" value="ECO:0007669"/>
    <property type="project" value="InterPro"/>
</dbReference>
<reference evidence="4" key="2">
    <citation type="submission" date="2023-06" db="EMBL/GenBank/DDBJ databases">
        <authorList>
            <person name="Ma L."/>
            <person name="Liu K.-W."/>
            <person name="Li Z."/>
            <person name="Hsiao Y.-Y."/>
            <person name="Qi Y."/>
            <person name="Fu T."/>
            <person name="Tang G."/>
            <person name="Zhang D."/>
            <person name="Sun W.-H."/>
            <person name="Liu D.-K."/>
            <person name="Li Y."/>
            <person name="Chen G.-Z."/>
            <person name="Liu X.-D."/>
            <person name="Liao X.-Y."/>
            <person name="Jiang Y.-T."/>
            <person name="Yu X."/>
            <person name="Hao Y."/>
            <person name="Huang J."/>
            <person name="Zhao X.-W."/>
            <person name="Ke S."/>
            <person name="Chen Y.-Y."/>
            <person name="Wu W.-L."/>
            <person name="Hsu J.-L."/>
            <person name="Lin Y.-F."/>
            <person name="Huang M.-D."/>
            <person name="Li C.-Y."/>
            <person name="Huang L."/>
            <person name="Wang Z.-W."/>
            <person name="Zhao X."/>
            <person name="Zhong W.-Y."/>
            <person name="Peng D.-H."/>
            <person name="Ahmad S."/>
            <person name="Lan S."/>
            <person name="Zhang J.-S."/>
            <person name="Tsai W.-C."/>
            <person name="Van De Peer Y."/>
            <person name="Liu Z.-J."/>
        </authorList>
    </citation>
    <scope>NUCLEOTIDE SEQUENCE</scope>
    <source>
        <strain evidence="4">CP</strain>
        <tissue evidence="4">Leaves</tissue>
    </source>
</reference>
<feature type="compositionally biased region" description="Basic residues" evidence="2">
    <location>
        <begin position="10"/>
        <end position="20"/>
    </location>
</feature>
<reference evidence="4" key="1">
    <citation type="journal article" date="2023" name="Nat. Commun.">
        <title>Diploid and tetraploid genomes of Acorus and the evolution of monocots.</title>
        <authorList>
            <person name="Ma L."/>
            <person name="Liu K.W."/>
            <person name="Li Z."/>
            <person name="Hsiao Y.Y."/>
            <person name="Qi Y."/>
            <person name="Fu T."/>
            <person name="Tang G.D."/>
            <person name="Zhang D."/>
            <person name="Sun W.H."/>
            <person name="Liu D.K."/>
            <person name="Li Y."/>
            <person name="Chen G.Z."/>
            <person name="Liu X.D."/>
            <person name="Liao X.Y."/>
            <person name="Jiang Y.T."/>
            <person name="Yu X."/>
            <person name="Hao Y."/>
            <person name="Huang J."/>
            <person name="Zhao X.W."/>
            <person name="Ke S."/>
            <person name="Chen Y.Y."/>
            <person name="Wu W.L."/>
            <person name="Hsu J.L."/>
            <person name="Lin Y.F."/>
            <person name="Huang M.D."/>
            <person name="Li C.Y."/>
            <person name="Huang L."/>
            <person name="Wang Z.W."/>
            <person name="Zhao X."/>
            <person name="Zhong W.Y."/>
            <person name="Peng D.H."/>
            <person name="Ahmad S."/>
            <person name="Lan S."/>
            <person name="Zhang J.S."/>
            <person name="Tsai W.C."/>
            <person name="Van de Peer Y."/>
            <person name="Liu Z.J."/>
        </authorList>
    </citation>
    <scope>NUCLEOTIDE SEQUENCE</scope>
    <source>
        <strain evidence="4">CP</strain>
    </source>
</reference>
<keyword evidence="5" id="KW-1185">Reference proteome</keyword>
<evidence type="ECO:0000256" key="1">
    <source>
        <dbReference type="ARBA" id="ARBA00010820"/>
    </source>
</evidence>
<dbReference type="PANTHER" id="PTHR31662">
    <property type="entry name" value="BNAANNG10740D PROTEIN-RELATED"/>
    <property type="match status" value="1"/>
</dbReference>
<feature type="domain" description="Glabrous enhancer-binding protein-like DBD" evidence="3">
    <location>
        <begin position="65"/>
        <end position="158"/>
    </location>
</feature>
<name>A0AAV9CHG4_ACOCL</name>
<comment type="similarity">
    <text evidence="1">Belongs to the GeBP family.</text>
</comment>
<dbReference type="AlphaFoldDB" id="A0AAV9CHG4"/>
<accession>A0AAV9CHG4</accession>
<dbReference type="Proteomes" id="UP001180020">
    <property type="component" value="Unassembled WGS sequence"/>
</dbReference>
<organism evidence="4 5">
    <name type="scientific">Acorus calamus</name>
    <name type="common">Sweet flag</name>
    <dbReference type="NCBI Taxonomy" id="4465"/>
    <lineage>
        <taxon>Eukaryota</taxon>
        <taxon>Viridiplantae</taxon>
        <taxon>Streptophyta</taxon>
        <taxon>Embryophyta</taxon>
        <taxon>Tracheophyta</taxon>
        <taxon>Spermatophyta</taxon>
        <taxon>Magnoliopsida</taxon>
        <taxon>Liliopsida</taxon>
        <taxon>Acoraceae</taxon>
        <taxon>Acorus</taxon>
    </lineage>
</organism>
<protein>
    <recommendedName>
        <fullName evidence="3">Glabrous enhancer-binding protein-like DBD domain-containing protein</fullName>
    </recommendedName>
</protein>
<sequence length="256" mass="30249">MASPLPIKTTARKLPIKRKPQTPEPSTNPIEPTTTSSSFKPQTLSDEDDEDDFPDDDSRSPPFKFHRIWSESDETRFLRGLLSASAEGLSIPRDLNLFYDRFLSTMTRPYSKSQLSEKLRRLRKKFRIVSSRLSRGLDFSLLSSHDRDLFELSKRLWDTKNPNNNKPCRPQPRLYDKEVVVKAEGIDRCMVRAILNVFDRSLEEVRMTLVTRRSIDPERKEFIEKRWDLERRWREQRIEELSLLSRRLRLVLENVA</sequence>
<dbReference type="PANTHER" id="PTHR31662:SF8">
    <property type="entry name" value="EXPRESSED PROTEIN"/>
    <property type="match status" value="1"/>
</dbReference>
<feature type="region of interest" description="Disordered" evidence="2">
    <location>
        <begin position="1"/>
        <end position="59"/>
    </location>
</feature>
<dbReference type="Pfam" id="PF04504">
    <property type="entry name" value="GeBP-like_DBD"/>
    <property type="match status" value="1"/>
</dbReference>
<dbReference type="InterPro" id="IPR053932">
    <property type="entry name" value="GeBP-like_DBD"/>
</dbReference>
<comment type="caution">
    <text evidence="4">The sequence shown here is derived from an EMBL/GenBank/DDBJ whole genome shotgun (WGS) entry which is preliminary data.</text>
</comment>
<evidence type="ECO:0000259" key="3">
    <source>
        <dbReference type="Pfam" id="PF04504"/>
    </source>
</evidence>
<dbReference type="InterPro" id="IPR007592">
    <property type="entry name" value="GEBP"/>
</dbReference>
<proteinExistence type="inferred from homology"/>
<evidence type="ECO:0000313" key="4">
    <source>
        <dbReference type="EMBL" id="KAK1288084.1"/>
    </source>
</evidence>
<dbReference type="EMBL" id="JAUJYO010000019">
    <property type="protein sequence ID" value="KAK1288084.1"/>
    <property type="molecule type" value="Genomic_DNA"/>
</dbReference>